<dbReference type="Proteomes" id="UP000192276">
    <property type="component" value="Unassembled WGS sequence"/>
</dbReference>
<organism evidence="1 2">
    <name type="scientific">Niastella populi</name>
    <dbReference type="NCBI Taxonomy" id="550983"/>
    <lineage>
        <taxon>Bacteria</taxon>
        <taxon>Pseudomonadati</taxon>
        <taxon>Bacteroidota</taxon>
        <taxon>Chitinophagia</taxon>
        <taxon>Chitinophagales</taxon>
        <taxon>Chitinophagaceae</taxon>
        <taxon>Niastella</taxon>
    </lineage>
</organism>
<dbReference type="STRING" id="550983.A4R26_24065"/>
<sequence length="363" mass="42268">MKYGLNIFGQDINPLSLLISQVKTHYYSAEELENAEERILNVIKGDRSKKTEVKFPNIDKWFTKEAQTDLSKIYRAILKEKEVNIRKFFWTTLAEVIRLNSNDRTSTFKLHMRPLEEIRKRKIACIKSFETISKRSIKSLTTFCEVLKQNGFIKNGKYSKSLEIAWADTKKEIKTKRTFNLLITSPPYGDNQSTVTYGQFSYLPLQWIPLEDIDESITFDYLRSTLAIDTESLGGTTNKSQKEMDEIVYNKSKTLKKFINQFEGVERRRADKITRFIYDLDSSINNMLPKLSKDSYMVWTIGNRNVNKKEVKNDIILSELMDSNGISLFTDLERDILSKRMPGKNNISNTMSKEKILIFKKSS</sequence>
<name>A0A1V9FGX9_9BACT</name>
<dbReference type="Gene3D" id="3.40.50.150">
    <property type="entry name" value="Vaccinia Virus protein VP39"/>
    <property type="match status" value="1"/>
</dbReference>
<reference evidence="2" key="1">
    <citation type="submission" date="2016-04" db="EMBL/GenBank/DDBJ databases">
        <authorList>
            <person name="Chen L."/>
            <person name="Zhuang W."/>
            <person name="Wang G."/>
        </authorList>
    </citation>
    <scope>NUCLEOTIDE SEQUENCE [LARGE SCALE GENOMIC DNA]</scope>
    <source>
        <strain evidence="2">208</strain>
    </source>
</reference>
<comment type="caution">
    <text evidence="1">The sequence shown here is derived from an EMBL/GenBank/DDBJ whole genome shotgun (WGS) entry which is preliminary data.</text>
</comment>
<evidence type="ECO:0000313" key="1">
    <source>
        <dbReference type="EMBL" id="OQP57612.1"/>
    </source>
</evidence>
<accession>A0A1V9FGX9</accession>
<dbReference type="AlphaFoldDB" id="A0A1V9FGX9"/>
<protein>
    <submittedName>
        <fullName evidence="1">Uncharacterized protein</fullName>
    </submittedName>
</protein>
<keyword evidence="2" id="KW-1185">Reference proteome</keyword>
<proteinExistence type="predicted"/>
<dbReference type="EMBL" id="LWBP01000191">
    <property type="protein sequence ID" value="OQP57612.1"/>
    <property type="molecule type" value="Genomic_DNA"/>
</dbReference>
<dbReference type="InterPro" id="IPR029063">
    <property type="entry name" value="SAM-dependent_MTases_sf"/>
</dbReference>
<gene>
    <name evidence="1" type="ORF">A4R26_24065</name>
</gene>
<evidence type="ECO:0000313" key="2">
    <source>
        <dbReference type="Proteomes" id="UP000192276"/>
    </source>
</evidence>